<comment type="caution">
    <text evidence="2">The sequence shown here is derived from an EMBL/GenBank/DDBJ whole genome shotgun (WGS) entry which is preliminary data.</text>
</comment>
<proteinExistence type="predicted"/>
<dbReference type="OrthoDB" id="3197423at2"/>
<dbReference type="InterPro" id="IPR036388">
    <property type="entry name" value="WH-like_DNA-bd_sf"/>
</dbReference>
<evidence type="ECO:0000313" key="3">
    <source>
        <dbReference type="Proteomes" id="UP000265742"/>
    </source>
</evidence>
<evidence type="ECO:0000313" key="2">
    <source>
        <dbReference type="EMBL" id="RIX26633.1"/>
    </source>
</evidence>
<dbReference type="Proteomes" id="UP000265742">
    <property type="component" value="Unassembled WGS sequence"/>
</dbReference>
<dbReference type="PRINTS" id="PR00038">
    <property type="entry name" value="HTHLUXR"/>
</dbReference>
<organism evidence="2 3">
    <name type="scientific">Amnibacterium setariae</name>
    <dbReference type="NCBI Taxonomy" id="2306585"/>
    <lineage>
        <taxon>Bacteria</taxon>
        <taxon>Bacillati</taxon>
        <taxon>Actinomycetota</taxon>
        <taxon>Actinomycetes</taxon>
        <taxon>Micrococcales</taxon>
        <taxon>Microbacteriaceae</taxon>
        <taxon>Amnibacterium</taxon>
    </lineage>
</organism>
<dbReference type="InterPro" id="IPR027417">
    <property type="entry name" value="P-loop_NTPase"/>
</dbReference>
<dbReference type="SMART" id="SM00421">
    <property type="entry name" value="HTH_LUXR"/>
    <property type="match status" value="1"/>
</dbReference>
<dbReference type="GO" id="GO:0006355">
    <property type="term" value="P:regulation of DNA-templated transcription"/>
    <property type="evidence" value="ECO:0007669"/>
    <property type="project" value="InterPro"/>
</dbReference>
<keyword evidence="3" id="KW-1185">Reference proteome</keyword>
<dbReference type="SUPFAM" id="SSF52540">
    <property type="entry name" value="P-loop containing nucleoside triphosphate hydrolases"/>
    <property type="match status" value="1"/>
</dbReference>
<dbReference type="Gene3D" id="1.10.10.10">
    <property type="entry name" value="Winged helix-like DNA-binding domain superfamily/Winged helix DNA-binding domain"/>
    <property type="match status" value="1"/>
</dbReference>
<evidence type="ECO:0000259" key="1">
    <source>
        <dbReference type="PROSITE" id="PS50043"/>
    </source>
</evidence>
<dbReference type="AlphaFoldDB" id="A0A3A1TTF3"/>
<dbReference type="InterPro" id="IPR000792">
    <property type="entry name" value="Tscrpt_reg_LuxR_C"/>
</dbReference>
<dbReference type="CDD" id="cd06170">
    <property type="entry name" value="LuxR_C_like"/>
    <property type="match status" value="1"/>
</dbReference>
<reference evidence="3" key="1">
    <citation type="submission" date="2018-09" db="EMBL/GenBank/DDBJ databases">
        <authorList>
            <person name="Kim I."/>
        </authorList>
    </citation>
    <scope>NUCLEOTIDE SEQUENCE [LARGE SCALE GENOMIC DNA]</scope>
    <source>
        <strain evidence="3">DD4a</strain>
    </source>
</reference>
<feature type="domain" description="HTH luxR-type" evidence="1">
    <location>
        <begin position="764"/>
        <end position="828"/>
    </location>
</feature>
<gene>
    <name evidence="2" type="ORF">D1781_17115</name>
</gene>
<protein>
    <submittedName>
        <fullName evidence="2">LuxR family transcriptional regulator</fullName>
    </submittedName>
</protein>
<dbReference type="InterPro" id="IPR016032">
    <property type="entry name" value="Sig_transdc_resp-reg_C-effctor"/>
</dbReference>
<dbReference type="Pfam" id="PF00196">
    <property type="entry name" value="GerE"/>
    <property type="match status" value="1"/>
</dbReference>
<dbReference type="EMBL" id="QXTG01000003">
    <property type="protein sequence ID" value="RIX26633.1"/>
    <property type="molecule type" value="Genomic_DNA"/>
</dbReference>
<dbReference type="RefSeq" id="WP_119483709.1">
    <property type="nucleotide sequence ID" value="NZ_QXTG01000003.1"/>
</dbReference>
<dbReference type="SUPFAM" id="SSF46894">
    <property type="entry name" value="C-terminal effector domain of the bipartite response regulators"/>
    <property type="match status" value="1"/>
</dbReference>
<name>A0A3A1TTF3_9MICO</name>
<dbReference type="PROSITE" id="PS50043">
    <property type="entry name" value="HTH_LUXR_2"/>
    <property type="match status" value="1"/>
</dbReference>
<accession>A0A3A1TTF3</accession>
<dbReference type="GO" id="GO:0003677">
    <property type="term" value="F:DNA binding"/>
    <property type="evidence" value="ECO:0007669"/>
    <property type="project" value="InterPro"/>
</dbReference>
<sequence>MPEDTAPLVGRAAALEQVVRLARRGTGSVLTGPPGSGGSRMLREVRRALLAAPGEVVLITATGASDDASRALGARGDGRPLRALLIEDAHRLDPETGERVIALALAGTAVVANATGPGGMTDALRRIIDEDRAVSAPLAPLAPEEVAELAAAILEDPVDAVLTDALTTASEGRPGTLHEIVEDGTASGAIVHADGLWRLVAPLPAARSVRSAVLAAFGALPPEQRGWIAAVAVAGAIADDLAPRIAAPRTIAAAAEARWTAHDPERLVRRIRSVPTRTAVLGTLTPRARDSVLRRLADVADQAARPLQEDERTALLRWRIELGDPVDAAEAFALALLPDQDHDAREELLRAAVAGGAPAGAALAEHLRVTRRPGEAARLIRSALPDAATHAERVALLRVQSLTTGVVERRSGDALRVLDEALAAGSYRDLLAVRAALLIMEARPREAIEVAEVVLASGPEAGFAGPFALLQRTMGLRELGRLDAALAAATSYALAERRRDDVLSGAALGSWLSSEIAVAVGLDLPRADTALAVEYASVPPALRAARRPPLAYTLGTIRVHRADPGSAVKLLREADAGSGSWREGWQPRILSELTIAQALAGDLDEAGATLERLRRIVCPPIQRARVELAAAQLAAARGDATAAAATAAAVVDRGVREGLVLDAFDAAYAGVRYGDPQAPARLLALGGAPPGPGRAAQRAYAQALASEDPLAVDEAATGLWAVGLRLHAIEAAARAAELGAPDAAPRLVAWLARSTGLRIPGVTDRRGGVALTRREREVARLAATGISDRAIAAELGITLRTAQTHLGRAFAKLGVHRRTQLRDLVGEP</sequence>